<feature type="compositionally biased region" description="Basic and acidic residues" evidence="2">
    <location>
        <begin position="249"/>
        <end position="263"/>
    </location>
</feature>
<dbReference type="PANTHER" id="PTHR23149:SF9">
    <property type="entry name" value="G PATCH DOMAIN-CONTAINING PROTEIN 4"/>
    <property type="match status" value="1"/>
</dbReference>
<sequence length="442" mass="50040">MNVTPEVKSRGMKFAEEQLLKHGWTQGKGLGRKENGITQALRVTLKQDTHGVGHDPAKEFTNHWWNELFNKTAANLVVETGQDGVQIRSLSKETTRYNHPKPNLLYQKFVKMATLTSSGEKPHKDLESCSDDDNQGPKSPEILTDEMLLQACEGRTAHKAARLGITMKAKLARLEAQEQAFLARLKGQDPGAPQPQSESKPPQKKKKKRKQKEEEEATASERNDADEKHPEHTEQNIRKSKKKKRRHQEGKVSDQREGTTKGNEEEDAAGTSGLGELNSREQANQSLRKVKKKKRWHHEEKMGVLEEGGKGKEAAGSVRTEEVESRGYADPCSQRKKRQQQEEDLNLEDGDEETVLGGGTREAESRACSDRRSKKKRQQHQEEEDILDVKDEEDGRAREAESGAHTGSSSRGKRKRQQRTKKERAEISISQKAKKKKQKKRD</sequence>
<feature type="region of interest" description="Disordered" evidence="2">
    <location>
        <begin position="117"/>
        <end position="140"/>
    </location>
</feature>
<dbReference type="PANTHER" id="PTHR23149">
    <property type="entry name" value="G PATCH DOMAIN CONTAINING PROTEIN"/>
    <property type="match status" value="1"/>
</dbReference>
<evidence type="ECO:0000259" key="3">
    <source>
        <dbReference type="PROSITE" id="PS50174"/>
    </source>
</evidence>
<name>A0A8C9GXM6_9PRIM</name>
<feature type="compositionally biased region" description="Basic and acidic residues" evidence="2">
    <location>
        <begin position="219"/>
        <end position="237"/>
    </location>
</feature>
<dbReference type="InterPro" id="IPR000467">
    <property type="entry name" value="G_patch_dom"/>
</dbReference>
<dbReference type="InterPro" id="IPR050656">
    <property type="entry name" value="PINX1"/>
</dbReference>
<feature type="compositionally biased region" description="Basic residues" evidence="2">
    <location>
        <begin position="411"/>
        <end position="422"/>
    </location>
</feature>
<dbReference type="SMART" id="SM00443">
    <property type="entry name" value="G_patch"/>
    <property type="match status" value="1"/>
</dbReference>
<reference evidence="4" key="1">
    <citation type="submission" date="2025-08" db="UniProtKB">
        <authorList>
            <consortium name="Ensembl"/>
        </authorList>
    </citation>
    <scope>IDENTIFICATION</scope>
</reference>
<protein>
    <recommendedName>
        <fullName evidence="1">G patch domain-containing protein 4</fullName>
    </recommendedName>
</protein>
<dbReference type="GO" id="GO:0005730">
    <property type="term" value="C:nucleolus"/>
    <property type="evidence" value="ECO:0007669"/>
    <property type="project" value="TreeGrafter"/>
</dbReference>
<gene>
    <name evidence="4" type="primary">GPATCH4</name>
</gene>
<dbReference type="Proteomes" id="UP000694416">
    <property type="component" value="Unplaced"/>
</dbReference>
<evidence type="ECO:0000256" key="1">
    <source>
        <dbReference type="ARBA" id="ARBA00040365"/>
    </source>
</evidence>
<keyword evidence="5" id="KW-1185">Reference proteome</keyword>
<feature type="domain" description="G-patch" evidence="3">
    <location>
        <begin position="11"/>
        <end position="57"/>
    </location>
</feature>
<dbReference type="KEGG" id="pteh:111543801"/>
<organism evidence="4 5">
    <name type="scientific">Piliocolobus tephrosceles</name>
    <name type="common">Ugandan red Colobus</name>
    <dbReference type="NCBI Taxonomy" id="591936"/>
    <lineage>
        <taxon>Eukaryota</taxon>
        <taxon>Metazoa</taxon>
        <taxon>Chordata</taxon>
        <taxon>Craniata</taxon>
        <taxon>Vertebrata</taxon>
        <taxon>Euteleostomi</taxon>
        <taxon>Mammalia</taxon>
        <taxon>Eutheria</taxon>
        <taxon>Euarchontoglires</taxon>
        <taxon>Primates</taxon>
        <taxon>Haplorrhini</taxon>
        <taxon>Catarrhini</taxon>
        <taxon>Cercopithecidae</taxon>
        <taxon>Colobinae</taxon>
        <taxon>Piliocolobus</taxon>
    </lineage>
</organism>
<proteinExistence type="predicted"/>
<dbReference type="CTD" id="54865"/>
<feature type="compositionally biased region" description="Basic and acidic residues" evidence="2">
    <location>
        <begin position="387"/>
        <end position="402"/>
    </location>
</feature>
<feature type="compositionally biased region" description="Basic residues" evidence="2">
    <location>
        <begin position="432"/>
        <end position="442"/>
    </location>
</feature>
<dbReference type="Pfam" id="PF01585">
    <property type="entry name" value="G-patch"/>
    <property type="match status" value="1"/>
</dbReference>
<evidence type="ECO:0000313" key="5">
    <source>
        <dbReference type="Proteomes" id="UP000694416"/>
    </source>
</evidence>
<feature type="compositionally biased region" description="Basic and acidic residues" evidence="2">
    <location>
        <begin position="297"/>
        <end position="327"/>
    </location>
</feature>
<feature type="compositionally biased region" description="Basic residues" evidence="2">
    <location>
        <begin position="238"/>
        <end position="248"/>
    </location>
</feature>
<dbReference type="GeneID" id="111543801"/>
<dbReference type="PROSITE" id="PS50174">
    <property type="entry name" value="G_PATCH"/>
    <property type="match status" value="1"/>
</dbReference>
<evidence type="ECO:0000313" key="4">
    <source>
        <dbReference type="Ensembl" id="ENSPTEP00000011655.1"/>
    </source>
</evidence>
<dbReference type="RefSeq" id="XP_023069831.1">
    <property type="nucleotide sequence ID" value="XM_023214063.1"/>
</dbReference>
<dbReference type="AlphaFoldDB" id="A0A8C9GXM6"/>
<dbReference type="RefSeq" id="XP_023069830.1">
    <property type="nucleotide sequence ID" value="XM_023214062.1"/>
</dbReference>
<evidence type="ECO:0000256" key="2">
    <source>
        <dbReference type="SAM" id="MobiDB-lite"/>
    </source>
</evidence>
<dbReference type="Ensembl" id="ENSPTET00000017597.1">
    <property type="protein sequence ID" value="ENSPTEP00000011655.1"/>
    <property type="gene ID" value="ENSPTEG00000013134.1"/>
</dbReference>
<feature type="compositionally biased region" description="Basic and acidic residues" evidence="2">
    <location>
        <begin position="361"/>
        <end position="371"/>
    </location>
</feature>
<accession>A0A8C9GXM6</accession>
<feature type="region of interest" description="Disordered" evidence="2">
    <location>
        <begin position="187"/>
        <end position="442"/>
    </location>
</feature>
<dbReference type="GO" id="GO:0003676">
    <property type="term" value="F:nucleic acid binding"/>
    <property type="evidence" value="ECO:0007669"/>
    <property type="project" value="InterPro"/>
</dbReference>
<feature type="compositionally biased region" description="Acidic residues" evidence="2">
    <location>
        <begin position="342"/>
        <end position="354"/>
    </location>
</feature>
<reference evidence="4" key="2">
    <citation type="submission" date="2025-09" db="UniProtKB">
        <authorList>
            <consortium name="Ensembl"/>
        </authorList>
    </citation>
    <scope>IDENTIFICATION</scope>
</reference>